<reference evidence="2" key="1">
    <citation type="journal article" date="2010" name="Int. J. Parasitol.">
        <title>Closing the mitochondrial circle on paraphyly of the Monogenea (Platyhelminthes) infers evolution in the diet of parasitic flatworms.</title>
        <authorList>
            <person name="Perkins E.M."/>
            <person name="Donnellan S.C."/>
            <person name="Bertozzi T."/>
            <person name="Whittington I.D."/>
        </authorList>
    </citation>
    <scope>NUCLEOTIDE SEQUENCE</scope>
</reference>
<keyword evidence="2" id="KW-0496">Mitochondrion</keyword>
<dbReference type="EMBL" id="HM222526">
    <property type="protein sequence ID" value="ADI24684.1"/>
    <property type="molecule type" value="Genomic_DNA"/>
</dbReference>
<dbReference type="GeneID" id="9385593"/>
<dbReference type="Pfam" id="PF06235">
    <property type="entry name" value="NAD4L"/>
    <property type="match status" value="1"/>
</dbReference>
<keyword evidence="1" id="KW-0472">Membrane</keyword>
<dbReference type="RefSeq" id="YP_003735120.1">
    <property type="nucleotide sequence ID" value="NC_014291.1"/>
</dbReference>
<dbReference type="InterPro" id="IPR009356">
    <property type="entry name" value="NAD_DH_su4L"/>
</dbReference>
<proteinExistence type="predicted"/>
<organism evidence="2">
    <name type="scientific">Benedenia seriolae</name>
    <name type="common">Skin fluke</name>
    <dbReference type="NCBI Taxonomy" id="160838"/>
    <lineage>
        <taxon>Eukaryota</taxon>
        <taxon>Metazoa</taxon>
        <taxon>Spiralia</taxon>
        <taxon>Lophotrochozoa</taxon>
        <taxon>Platyhelminthes</taxon>
        <taxon>Monogenea</taxon>
        <taxon>Monopisthocotylea</taxon>
        <taxon>Capsalidea</taxon>
        <taxon>Capsalidae</taxon>
        <taxon>Benedenia</taxon>
    </lineage>
</organism>
<evidence type="ECO:0000313" key="2">
    <source>
        <dbReference type="EMBL" id="ADI24684.1"/>
    </source>
</evidence>
<keyword evidence="1" id="KW-0812">Transmembrane</keyword>
<protein>
    <submittedName>
        <fullName evidence="2">NADH dehydrogenase subunit 4L</fullName>
    </submittedName>
</protein>
<sequence>MLAICYIGFFLSNFQFLSGLVVLENVNILYIIISSYQDFLNSNIPFLIFMIIATISVVLSLGVLSRVWTQLSILI</sequence>
<feature type="transmembrane region" description="Helical" evidence="1">
    <location>
        <begin position="44"/>
        <end position="68"/>
    </location>
</feature>
<accession>D7S9V1</accession>
<gene>
    <name evidence="2" type="primary">ND4L</name>
</gene>
<dbReference type="CTD" id="4539"/>
<keyword evidence="1" id="KW-1133">Transmembrane helix</keyword>
<geneLocation type="mitochondrion" evidence="2"/>
<evidence type="ECO:0000256" key="1">
    <source>
        <dbReference type="SAM" id="Phobius"/>
    </source>
</evidence>
<feature type="transmembrane region" description="Helical" evidence="1">
    <location>
        <begin position="6"/>
        <end position="32"/>
    </location>
</feature>
<name>D7S9V1_BENSE</name>
<dbReference type="AlphaFoldDB" id="D7S9V1"/>